<feature type="domain" description="Anti-proliferative protein" evidence="4">
    <location>
        <begin position="1"/>
        <end position="107"/>
    </location>
</feature>
<dbReference type="Pfam" id="PF07742">
    <property type="entry name" value="BTG"/>
    <property type="match status" value="1"/>
</dbReference>
<dbReference type="OrthoDB" id="19928at2759"/>
<dbReference type="GO" id="GO:0005634">
    <property type="term" value="C:nucleus"/>
    <property type="evidence" value="ECO:0007669"/>
    <property type="project" value="TreeGrafter"/>
</dbReference>
<dbReference type="GO" id="GO:0003714">
    <property type="term" value="F:transcription corepressor activity"/>
    <property type="evidence" value="ECO:0007669"/>
    <property type="project" value="TreeGrafter"/>
</dbReference>
<evidence type="ECO:0000259" key="4">
    <source>
        <dbReference type="SMART" id="SM00099"/>
    </source>
</evidence>
<dbReference type="PANTHER" id="PTHR17537">
    <property type="entry name" value="TRANSDUCER OF ERBB2 TOB"/>
    <property type="match status" value="1"/>
</dbReference>
<feature type="compositionally biased region" description="Low complexity" evidence="3">
    <location>
        <begin position="415"/>
        <end position="429"/>
    </location>
</feature>
<keyword evidence="2" id="KW-0597">Phosphoprotein</keyword>
<feature type="compositionally biased region" description="Polar residues" evidence="3">
    <location>
        <begin position="353"/>
        <end position="363"/>
    </location>
</feature>
<name>A0A9D4RMT3_DREPO</name>
<dbReference type="Proteomes" id="UP000828390">
    <property type="component" value="Unassembled WGS sequence"/>
</dbReference>
<feature type="region of interest" description="Disordered" evidence="3">
    <location>
        <begin position="338"/>
        <end position="429"/>
    </location>
</feature>
<gene>
    <name evidence="5" type="ORF">DPMN_035253</name>
</gene>
<evidence type="ECO:0000256" key="2">
    <source>
        <dbReference type="ARBA" id="ARBA00022553"/>
    </source>
</evidence>
<feature type="region of interest" description="Disordered" evidence="3">
    <location>
        <begin position="117"/>
        <end position="145"/>
    </location>
</feature>
<reference evidence="5" key="2">
    <citation type="submission" date="2020-11" db="EMBL/GenBank/DDBJ databases">
        <authorList>
            <person name="McCartney M.A."/>
            <person name="Auch B."/>
            <person name="Kono T."/>
            <person name="Mallez S."/>
            <person name="Becker A."/>
            <person name="Gohl D.M."/>
            <person name="Silverstein K.A.T."/>
            <person name="Koren S."/>
            <person name="Bechman K.B."/>
            <person name="Herman A."/>
            <person name="Abrahante J.E."/>
            <person name="Garbe J."/>
        </authorList>
    </citation>
    <scope>NUCLEOTIDE SEQUENCE</scope>
    <source>
        <strain evidence="5">Duluth1</strain>
        <tissue evidence="5">Whole animal</tissue>
    </source>
</reference>
<dbReference type="SMART" id="SM00099">
    <property type="entry name" value="btg1"/>
    <property type="match status" value="1"/>
</dbReference>
<protein>
    <recommendedName>
        <fullName evidence="4">Anti-proliferative protein domain-containing protein</fullName>
    </recommendedName>
</protein>
<accession>A0A9D4RMT3</accession>
<sequence>MHVEVNVALNFVISYLYNKLPRRRVDLFGTELEKGLKKKFEGHWYPNQPMKGSGFRCVRISGPEMDPVIIKSACEVGLDLEEMKAYIPNELTLWIDPNEVSYRIGEKGQVKILYSDRNAEDNTESEDREVQATNKGFNPEAQAFNPDAQSFEPIDRLSASLCNLNLSPGGLSPMSPVSSSSWGGSQSTSPCGGAIFPSSLSGELTPQPVFTPKRQGAPLFTTATFAQTKFGSTKLKSNAKRPTRLSPTEFGNFFRQNVVTNNTTTQYPGIITPPRSRSLSPRDPRVEFLIDQKQRFLNNQHQQQLQQHFQQQQQQTLKQQQFNFQLQQQLQFQQHQLQQQQNRLKLPHDHQFPSPTSPSQHVTGSLHDMFSGPSPLQSPMSSLSSGHSPVSPGQSHLFPLASPQSMPSPPGFHDNNNQQTTIGSQQSISPDNQMAFLDSIGLNNGPYSSANQFHHLLLAS</sequence>
<feature type="region of interest" description="Disordered" evidence="3">
    <location>
        <begin position="176"/>
        <end position="198"/>
    </location>
</feature>
<dbReference type="InterPro" id="IPR015676">
    <property type="entry name" value="Tob1/2"/>
</dbReference>
<evidence type="ECO:0000313" key="5">
    <source>
        <dbReference type="EMBL" id="KAH3872040.1"/>
    </source>
</evidence>
<dbReference type="InterPro" id="IPR036054">
    <property type="entry name" value="BTG-like_sf"/>
</dbReference>
<evidence type="ECO:0000256" key="1">
    <source>
        <dbReference type="ARBA" id="ARBA00007989"/>
    </source>
</evidence>
<keyword evidence="6" id="KW-1185">Reference proteome</keyword>
<dbReference type="AlphaFoldDB" id="A0A9D4RMT3"/>
<dbReference type="GO" id="GO:0005737">
    <property type="term" value="C:cytoplasm"/>
    <property type="evidence" value="ECO:0007669"/>
    <property type="project" value="TreeGrafter"/>
</dbReference>
<dbReference type="Gene3D" id="3.90.640.90">
    <property type="entry name" value="Anti-proliferative protein, N-terminal domain"/>
    <property type="match status" value="1"/>
</dbReference>
<dbReference type="PRINTS" id="PR00310">
    <property type="entry name" value="ANTIPRLFBTG1"/>
</dbReference>
<evidence type="ECO:0000256" key="3">
    <source>
        <dbReference type="SAM" id="MobiDB-lite"/>
    </source>
</evidence>
<dbReference type="SUPFAM" id="SSF160696">
    <property type="entry name" value="BTG domain-like"/>
    <property type="match status" value="1"/>
</dbReference>
<dbReference type="InterPro" id="IPR002087">
    <property type="entry name" value="Anti_prolifrtn"/>
</dbReference>
<feature type="compositionally biased region" description="Low complexity" evidence="3">
    <location>
        <begin position="176"/>
        <end position="190"/>
    </location>
</feature>
<reference evidence="5" key="1">
    <citation type="journal article" date="2019" name="bioRxiv">
        <title>The Genome of the Zebra Mussel, Dreissena polymorpha: A Resource for Invasive Species Research.</title>
        <authorList>
            <person name="McCartney M.A."/>
            <person name="Auch B."/>
            <person name="Kono T."/>
            <person name="Mallez S."/>
            <person name="Zhang Y."/>
            <person name="Obille A."/>
            <person name="Becker A."/>
            <person name="Abrahante J.E."/>
            <person name="Garbe J."/>
            <person name="Badalamenti J.P."/>
            <person name="Herman A."/>
            <person name="Mangelson H."/>
            <person name="Liachko I."/>
            <person name="Sullivan S."/>
            <person name="Sone E.D."/>
            <person name="Koren S."/>
            <person name="Silverstein K.A.T."/>
            <person name="Beckman K.B."/>
            <person name="Gohl D.M."/>
        </authorList>
    </citation>
    <scope>NUCLEOTIDE SEQUENCE</scope>
    <source>
        <strain evidence="5">Duluth1</strain>
        <tissue evidence="5">Whole animal</tissue>
    </source>
</reference>
<dbReference type="PANTHER" id="PTHR17537:SF5">
    <property type="entry name" value="TRANSDUCER OF ERBB2, ISOFORM A"/>
    <property type="match status" value="1"/>
</dbReference>
<evidence type="ECO:0000313" key="6">
    <source>
        <dbReference type="Proteomes" id="UP000828390"/>
    </source>
</evidence>
<organism evidence="5 6">
    <name type="scientific">Dreissena polymorpha</name>
    <name type="common">Zebra mussel</name>
    <name type="synonym">Mytilus polymorpha</name>
    <dbReference type="NCBI Taxonomy" id="45954"/>
    <lineage>
        <taxon>Eukaryota</taxon>
        <taxon>Metazoa</taxon>
        <taxon>Spiralia</taxon>
        <taxon>Lophotrochozoa</taxon>
        <taxon>Mollusca</taxon>
        <taxon>Bivalvia</taxon>
        <taxon>Autobranchia</taxon>
        <taxon>Heteroconchia</taxon>
        <taxon>Euheterodonta</taxon>
        <taxon>Imparidentia</taxon>
        <taxon>Neoheterodontei</taxon>
        <taxon>Myida</taxon>
        <taxon>Dreissenoidea</taxon>
        <taxon>Dreissenidae</taxon>
        <taxon>Dreissena</taxon>
    </lineage>
</organism>
<feature type="compositionally biased region" description="Low complexity" evidence="3">
    <location>
        <begin position="371"/>
        <end position="393"/>
    </location>
</feature>
<comment type="similarity">
    <text evidence="1">Belongs to the BTG family.</text>
</comment>
<dbReference type="EMBL" id="JAIWYP010000002">
    <property type="protein sequence ID" value="KAH3872040.1"/>
    <property type="molecule type" value="Genomic_DNA"/>
</dbReference>
<proteinExistence type="inferred from homology"/>
<comment type="caution">
    <text evidence="5">The sequence shown here is derived from an EMBL/GenBank/DDBJ whole genome shotgun (WGS) entry which is preliminary data.</text>
</comment>